<reference evidence="5" key="1">
    <citation type="journal article" date="2020" name="Microbiol. Resour. Announc.">
        <title>Complete genome sequences of four natural Pseudomonas isolates that catabolize a wide range of aromatic compounds relevant to lignin valorization.</title>
        <authorList>
            <person name="Hatmaker E.A."/>
            <person name="Presley G."/>
            <person name="Cannon O."/>
            <person name="Guss A.M."/>
            <person name="Elkins J.G."/>
        </authorList>
    </citation>
    <scope>NUCLEOTIDE SEQUENCE [LARGE SCALE GENOMIC DNA]</scope>
    <source>
        <strain evidence="5">H1F5C</strain>
    </source>
</reference>
<dbReference type="Pfam" id="PF12849">
    <property type="entry name" value="PBP_like_2"/>
    <property type="match status" value="1"/>
</dbReference>
<dbReference type="SUPFAM" id="SSF53850">
    <property type="entry name" value="Periplasmic binding protein-like II"/>
    <property type="match status" value="1"/>
</dbReference>
<dbReference type="InterPro" id="IPR024370">
    <property type="entry name" value="PBP_domain"/>
</dbReference>
<proteinExistence type="inferred from homology"/>
<feature type="chain" id="PRO_5030163604" evidence="2">
    <location>
        <begin position="24"/>
        <end position="386"/>
    </location>
</feature>
<organism evidence="4 5">
    <name type="scientific">Pseudomonas protegens</name>
    <dbReference type="NCBI Taxonomy" id="380021"/>
    <lineage>
        <taxon>Bacteria</taxon>
        <taxon>Pseudomonadati</taxon>
        <taxon>Pseudomonadota</taxon>
        <taxon>Gammaproteobacteria</taxon>
        <taxon>Pseudomonadales</taxon>
        <taxon>Pseudomonadaceae</taxon>
        <taxon>Pseudomonas</taxon>
    </lineage>
</organism>
<gene>
    <name evidence="4" type="ORF">GGI48_29040</name>
</gene>
<name>A0A7G8YNJ8_9PSED</name>
<sequence>MPKAQWLIASLLYGAFCVQQAQADVNGGGSTFNRPLYQSAGVLTPGFAPYIGANQGREKVAFLLNDYNVLVPGAAPRTVHWVASESRLSAVEQSNYAVAYGAQFGKLIQVPSAATSVAIPFNKPGSQALDLSIDALCGVFSGRLAGWDWIQGSGRTGPITVVYPKGSSGFTELFTRFLNAKCNETGTFAVTSNFEYSYSGGLPTGALAASSADAIMAAVNARDGAITFMSPALAAPTPAGLDDGNKVARVAGVSPAPANIVDAINSVPLPSIAERTNPDKWVPLFGKYWEPGVVPYPQTGYPILGYTNLIFSQCYADATQSNQVRDFLARHYGALEARNNDQAIRAQGMLPLHPSWKVAVRSSFLSATNALSIGNPNVCNGIGRPL</sequence>
<dbReference type="Gene3D" id="3.40.190.10">
    <property type="entry name" value="Periplasmic binding protein-like II"/>
    <property type="match status" value="2"/>
</dbReference>
<dbReference type="InterPro" id="IPR050962">
    <property type="entry name" value="Phosphate-bind_PstS"/>
</dbReference>
<evidence type="ECO:0000313" key="4">
    <source>
        <dbReference type="EMBL" id="QNH77246.1"/>
    </source>
</evidence>
<feature type="domain" description="PBP" evidence="3">
    <location>
        <begin position="61"/>
        <end position="315"/>
    </location>
</feature>
<evidence type="ECO:0000259" key="3">
    <source>
        <dbReference type="Pfam" id="PF12849"/>
    </source>
</evidence>
<evidence type="ECO:0000313" key="5">
    <source>
        <dbReference type="Proteomes" id="UP000515277"/>
    </source>
</evidence>
<protein>
    <submittedName>
        <fullName evidence="4">Substrate-binding domain-containing protein</fullName>
    </submittedName>
</protein>
<accession>A0A7G8YNJ8</accession>
<keyword evidence="2" id="KW-0732">Signal</keyword>
<feature type="signal peptide" evidence="2">
    <location>
        <begin position="1"/>
        <end position="23"/>
    </location>
</feature>
<dbReference type="Proteomes" id="UP000515277">
    <property type="component" value="Chromosome"/>
</dbReference>
<dbReference type="AlphaFoldDB" id="A0A7G8YNJ8"/>
<evidence type="ECO:0000256" key="1">
    <source>
        <dbReference type="ARBA" id="ARBA00008725"/>
    </source>
</evidence>
<dbReference type="PANTHER" id="PTHR42996:SF1">
    <property type="entry name" value="PHOSPHATE-BINDING PROTEIN PSTS"/>
    <property type="match status" value="1"/>
</dbReference>
<dbReference type="EMBL" id="CP060201">
    <property type="protein sequence ID" value="QNH77246.1"/>
    <property type="molecule type" value="Genomic_DNA"/>
</dbReference>
<dbReference type="PANTHER" id="PTHR42996">
    <property type="entry name" value="PHOSPHATE-BINDING PROTEIN PSTS"/>
    <property type="match status" value="1"/>
</dbReference>
<comment type="similarity">
    <text evidence="1">Belongs to the PstS family.</text>
</comment>
<dbReference type="RefSeq" id="WP_179601366.1">
    <property type="nucleotide sequence ID" value="NZ_CP060201.1"/>
</dbReference>
<evidence type="ECO:0000256" key="2">
    <source>
        <dbReference type="SAM" id="SignalP"/>
    </source>
</evidence>